<dbReference type="InterPro" id="IPR036188">
    <property type="entry name" value="FAD/NAD-bd_sf"/>
</dbReference>
<keyword evidence="2" id="KW-1185">Reference proteome</keyword>
<evidence type="ECO:0000313" key="2">
    <source>
        <dbReference type="Proteomes" id="UP001209878"/>
    </source>
</evidence>
<dbReference type="AlphaFoldDB" id="A0AAD9P0L9"/>
<gene>
    <name evidence="1" type="ORF">NP493_218g01022</name>
</gene>
<dbReference type="Proteomes" id="UP001209878">
    <property type="component" value="Unassembled WGS sequence"/>
</dbReference>
<evidence type="ECO:0000313" key="1">
    <source>
        <dbReference type="EMBL" id="KAK2185935.1"/>
    </source>
</evidence>
<dbReference type="Gene3D" id="3.50.50.60">
    <property type="entry name" value="FAD/NAD(P)-binding domain"/>
    <property type="match status" value="1"/>
</dbReference>
<sequence length="118" mass="12508">MGLYEKLLATNKAKVSDSGGLVSPCGLSFIGRSKEKLGHIPAAIACKRIHLDNAIAMAAKQAGADLQENCSVSDVTFDDTEGLWTLALDNNDKVFKARVLVGADRGHFEAGNKAGDYN</sequence>
<name>A0AAD9P0L9_RIDPI</name>
<accession>A0AAD9P0L9</accession>
<comment type="caution">
    <text evidence="1">The sequence shown here is derived from an EMBL/GenBank/DDBJ whole genome shotgun (WGS) entry which is preliminary data.</text>
</comment>
<protein>
    <submittedName>
        <fullName evidence="1">Uncharacterized protein</fullName>
    </submittedName>
</protein>
<reference evidence="1" key="1">
    <citation type="journal article" date="2023" name="Mol. Biol. Evol.">
        <title>Third-Generation Sequencing Reveals the Adaptive Role of the Epigenome in Three Deep-Sea Polychaetes.</title>
        <authorList>
            <person name="Perez M."/>
            <person name="Aroh O."/>
            <person name="Sun Y."/>
            <person name="Lan Y."/>
            <person name="Juniper S.K."/>
            <person name="Young C.R."/>
            <person name="Angers B."/>
            <person name="Qian P.Y."/>
        </authorList>
    </citation>
    <scope>NUCLEOTIDE SEQUENCE</scope>
    <source>
        <strain evidence="1">R07B-5</strain>
    </source>
</reference>
<dbReference type="EMBL" id="JAODUO010000217">
    <property type="protein sequence ID" value="KAK2185935.1"/>
    <property type="molecule type" value="Genomic_DNA"/>
</dbReference>
<organism evidence="1 2">
    <name type="scientific">Ridgeia piscesae</name>
    <name type="common">Tubeworm</name>
    <dbReference type="NCBI Taxonomy" id="27915"/>
    <lineage>
        <taxon>Eukaryota</taxon>
        <taxon>Metazoa</taxon>
        <taxon>Spiralia</taxon>
        <taxon>Lophotrochozoa</taxon>
        <taxon>Annelida</taxon>
        <taxon>Polychaeta</taxon>
        <taxon>Sedentaria</taxon>
        <taxon>Canalipalpata</taxon>
        <taxon>Sabellida</taxon>
        <taxon>Siboglinidae</taxon>
        <taxon>Ridgeia</taxon>
    </lineage>
</organism>
<dbReference type="SUPFAM" id="SSF51905">
    <property type="entry name" value="FAD/NAD(P)-binding domain"/>
    <property type="match status" value="1"/>
</dbReference>
<proteinExistence type="predicted"/>